<dbReference type="EMBL" id="MU971346">
    <property type="protein sequence ID" value="KAK9239416.1"/>
    <property type="molecule type" value="Genomic_DNA"/>
</dbReference>
<proteinExistence type="predicted"/>
<organism evidence="1 2">
    <name type="scientific">Lipomyces kononenkoae</name>
    <name type="common">Yeast</name>
    <dbReference type="NCBI Taxonomy" id="34357"/>
    <lineage>
        <taxon>Eukaryota</taxon>
        <taxon>Fungi</taxon>
        <taxon>Dikarya</taxon>
        <taxon>Ascomycota</taxon>
        <taxon>Saccharomycotina</taxon>
        <taxon>Lipomycetes</taxon>
        <taxon>Lipomycetales</taxon>
        <taxon>Lipomycetaceae</taxon>
        <taxon>Lipomyces</taxon>
    </lineage>
</organism>
<evidence type="ECO:0000313" key="1">
    <source>
        <dbReference type="EMBL" id="KAK9239416.1"/>
    </source>
</evidence>
<gene>
    <name evidence="1" type="ORF">V1525DRAFT_398011</name>
</gene>
<keyword evidence="2" id="KW-1185">Reference proteome</keyword>
<evidence type="ECO:0000313" key="2">
    <source>
        <dbReference type="Proteomes" id="UP001433508"/>
    </source>
</evidence>
<name>A0ACC3T644_LIPKO</name>
<comment type="caution">
    <text evidence="1">The sequence shown here is derived from an EMBL/GenBank/DDBJ whole genome shotgun (WGS) entry which is preliminary data.</text>
</comment>
<protein>
    <submittedName>
        <fullName evidence="1">Uncharacterized protein</fullName>
    </submittedName>
</protein>
<accession>A0ACC3T644</accession>
<dbReference type="Proteomes" id="UP001433508">
    <property type="component" value="Unassembled WGS sequence"/>
</dbReference>
<reference evidence="2" key="1">
    <citation type="journal article" date="2024" name="Front. Bioeng. Biotechnol.">
        <title>Genome-scale model development and genomic sequencing of the oleaginous clade Lipomyces.</title>
        <authorList>
            <person name="Czajka J.J."/>
            <person name="Han Y."/>
            <person name="Kim J."/>
            <person name="Mondo S.J."/>
            <person name="Hofstad B.A."/>
            <person name="Robles A."/>
            <person name="Haridas S."/>
            <person name="Riley R."/>
            <person name="LaButti K."/>
            <person name="Pangilinan J."/>
            <person name="Andreopoulos W."/>
            <person name="Lipzen A."/>
            <person name="Yan J."/>
            <person name="Wang M."/>
            <person name="Ng V."/>
            <person name="Grigoriev I.V."/>
            <person name="Spatafora J.W."/>
            <person name="Magnuson J.K."/>
            <person name="Baker S.E."/>
            <person name="Pomraning K.R."/>
        </authorList>
    </citation>
    <scope>NUCLEOTIDE SEQUENCE [LARGE SCALE GENOMIC DNA]</scope>
    <source>
        <strain evidence="2">CBS 7786</strain>
    </source>
</reference>
<sequence length="215" mass="24235">MGLVRHPVNLYRLSTPPPPPSRRCASSLTGPRRRRRRTQTTARGDCQPGHESGVNVDEINNANNRAPCLDLARWAYSRHCEDYFHMPHSTTPLAPRTSGSQSPRPATQIDAFSAGRNLVRDVILRMGALRVPLLITVVGILYSAWTTQSLRYVEQTGWDKWTGWHCWIGVYLFGSAIGLVYAVLRKSMILVGSNRERNFRMGGLNHDPLMDLSRI</sequence>